<feature type="chain" id="PRO_5012034464" description="Secreted protein" evidence="1">
    <location>
        <begin position="27"/>
        <end position="138"/>
    </location>
</feature>
<dbReference type="PIRSF" id="PIRSF021591">
    <property type="entry name" value="UCP021591"/>
    <property type="match status" value="1"/>
</dbReference>
<feature type="signal peptide" evidence="1">
    <location>
        <begin position="1"/>
        <end position="26"/>
    </location>
</feature>
<evidence type="ECO:0008006" key="3">
    <source>
        <dbReference type="Google" id="ProtNLM"/>
    </source>
</evidence>
<reference evidence="2" key="1">
    <citation type="submission" date="2016-03" db="EMBL/GenBank/DDBJ databases">
        <authorList>
            <person name="Ploux O."/>
        </authorList>
    </citation>
    <scope>NUCLEOTIDE SEQUENCE</scope>
    <source>
        <strain evidence="2">UC10</strain>
    </source>
</reference>
<proteinExistence type="predicted"/>
<accession>A0A1Y5P4P4</accession>
<sequence>MRFVQLGSAVALAAGCVAGSSAPAGADEGVMHQVTYSVFAEQPFRAADIYYRDTEPANWSDYSHDPYVFSPKVEADVGPTQKWVLNVALANPDEWAMVAATSGLSKTPPNFHCVLAVDGVVVAENSGPKGALCSLRHW</sequence>
<gene>
    <name evidence="2" type="ORF">MHPYR_170109</name>
</gene>
<protein>
    <recommendedName>
        <fullName evidence="3">Secreted protein</fullName>
    </recommendedName>
</protein>
<evidence type="ECO:0000256" key="1">
    <source>
        <dbReference type="SAM" id="SignalP"/>
    </source>
</evidence>
<dbReference type="EMBL" id="FLQS01000009">
    <property type="protein sequence ID" value="SBS73642.1"/>
    <property type="molecule type" value="Genomic_DNA"/>
</dbReference>
<dbReference type="PROSITE" id="PS51257">
    <property type="entry name" value="PROKAR_LIPOPROTEIN"/>
    <property type="match status" value="1"/>
</dbReference>
<dbReference type="InterPro" id="IPR016793">
    <property type="entry name" value="UCP021591"/>
</dbReference>
<name>A0A1Y5P4P4_9MYCO</name>
<dbReference type="AlphaFoldDB" id="A0A1Y5P4P4"/>
<keyword evidence="1" id="KW-0732">Signal</keyword>
<evidence type="ECO:0000313" key="2">
    <source>
        <dbReference type="EMBL" id="SBS73642.1"/>
    </source>
</evidence>
<organism evidence="2">
    <name type="scientific">uncultured Mycobacterium sp</name>
    <dbReference type="NCBI Taxonomy" id="171292"/>
    <lineage>
        <taxon>Bacteria</taxon>
        <taxon>Bacillati</taxon>
        <taxon>Actinomycetota</taxon>
        <taxon>Actinomycetes</taxon>
        <taxon>Mycobacteriales</taxon>
        <taxon>Mycobacteriaceae</taxon>
        <taxon>Mycobacterium</taxon>
        <taxon>environmental samples</taxon>
    </lineage>
</organism>